<dbReference type="AlphaFoldDB" id="A0A7S3HM36"/>
<accession>A0A7S3HM36</accession>
<reference evidence="1" key="1">
    <citation type="submission" date="2021-01" db="EMBL/GenBank/DDBJ databases">
        <authorList>
            <person name="Corre E."/>
            <person name="Pelletier E."/>
            <person name="Niang G."/>
            <person name="Scheremetjew M."/>
            <person name="Finn R."/>
            <person name="Kale V."/>
            <person name="Holt S."/>
            <person name="Cochrane G."/>
            <person name="Meng A."/>
            <person name="Brown T."/>
            <person name="Cohen L."/>
        </authorList>
    </citation>
    <scope>NUCLEOTIDE SEQUENCE</scope>
    <source>
        <strain evidence="1">CCAP 955/1</strain>
    </source>
</reference>
<evidence type="ECO:0000313" key="1">
    <source>
        <dbReference type="EMBL" id="CAE0299497.1"/>
    </source>
</evidence>
<proteinExistence type="predicted"/>
<sequence length="196" mass="21586">MGHHQDLRKNAEQLAMKAGAGGGGEWLEYRRYVRLLPPDSVDGSLWALVLQDPCPRDAAEKVLIAGVDPRTHANPAKSEGVLGEGAVASASDPDRLRKRISVGRYTFTPEDSKVEVRYAAADGNFHLTFCLSHGGLRVCADRLTWEAYTMEDESSEVIAFNLGRLPDWKGGGLADDNKDHFPQMQFRPKVVAEHLC</sequence>
<name>A0A7S3HM36_9STRA</name>
<organism evidence="1">
    <name type="scientific">Spumella elongata</name>
    <dbReference type="NCBI Taxonomy" id="89044"/>
    <lineage>
        <taxon>Eukaryota</taxon>
        <taxon>Sar</taxon>
        <taxon>Stramenopiles</taxon>
        <taxon>Ochrophyta</taxon>
        <taxon>Chrysophyceae</taxon>
        <taxon>Chromulinales</taxon>
        <taxon>Chromulinaceae</taxon>
        <taxon>Spumella</taxon>
    </lineage>
</organism>
<gene>
    <name evidence="1" type="ORF">SELO1098_LOCUS28351</name>
</gene>
<protein>
    <submittedName>
        <fullName evidence="1">Uncharacterized protein</fullName>
    </submittedName>
</protein>
<dbReference type="EMBL" id="HBIC01055202">
    <property type="protein sequence ID" value="CAE0299497.1"/>
    <property type="molecule type" value="Transcribed_RNA"/>
</dbReference>